<evidence type="ECO:0000313" key="4">
    <source>
        <dbReference type="Proteomes" id="UP000567179"/>
    </source>
</evidence>
<feature type="domain" description="Alpha/beta hydrolase fold-3" evidence="2">
    <location>
        <begin position="44"/>
        <end position="192"/>
    </location>
</feature>
<protein>
    <recommendedName>
        <fullName evidence="2">Alpha/beta hydrolase fold-3 domain-containing protein</fullName>
    </recommendedName>
</protein>
<dbReference type="InterPro" id="IPR013094">
    <property type="entry name" value="AB_hydrolase_3"/>
</dbReference>
<keyword evidence="4" id="KW-1185">Reference proteome</keyword>
<accession>A0A8H5BIV6</accession>
<dbReference type="PANTHER" id="PTHR48081">
    <property type="entry name" value="AB HYDROLASE SUPERFAMILY PROTEIN C4A8.06C"/>
    <property type="match status" value="1"/>
</dbReference>
<organism evidence="3 4">
    <name type="scientific">Psilocybe cf. subviscida</name>
    <dbReference type="NCBI Taxonomy" id="2480587"/>
    <lineage>
        <taxon>Eukaryota</taxon>
        <taxon>Fungi</taxon>
        <taxon>Dikarya</taxon>
        <taxon>Basidiomycota</taxon>
        <taxon>Agaricomycotina</taxon>
        <taxon>Agaricomycetes</taxon>
        <taxon>Agaricomycetidae</taxon>
        <taxon>Agaricales</taxon>
        <taxon>Agaricineae</taxon>
        <taxon>Strophariaceae</taxon>
        <taxon>Psilocybe</taxon>
    </lineage>
</organism>
<keyword evidence="1" id="KW-0378">Hydrolase</keyword>
<dbReference type="SUPFAM" id="SSF53474">
    <property type="entry name" value="alpha/beta-Hydrolases"/>
    <property type="match status" value="1"/>
</dbReference>
<dbReference type="Pfam" id="PF07859">
    <property type="entry name" value="Abhydrolase_3"/>
    <property type="match status" value="1"/>
</dbReference>
<dbReference type="Proteomes" id="UP000567179">
    <property type="component" value="Unassembled WGS sequence"/>
</dbReference>
<dbReference type="Gene3D" id="3.40.50.1820">
    <property type="entry name" value="alpha/beta hydrolase"/>
    <property type="match status" value="1"/>
</dbReference>
<dbReference type="InterPro" id="IPR050300">
    <property type="entry name" value="GDXG_lipolytic_enzyme"/>
</dbReference>
<gene>
    <name evidence="3" type="ORF">D9619_011221</name>
</gene>
<reference evidence="3 4" key="1">
    <citation type="journal article" date="2020" name="ISME J.">
        <title>Uncovering the hidden diversity of litter-decomposition mechanisms in mushroom-forming fungi.</title>
        <authorList>
            <person name="Floudas D."/>
            <person name="Bentzer J."/>
            <person name="Ahren D."/>
            <person name="Johansson T."/>
            <person name="Persson P."/>
            <person name="Tunlid A."/>
        </authorList>
    </citation>
    <scope>NUCLEOTIDE SEQUENCE [LARGE SCALE GENOMIC DNA]</scope>
    <source>
        <strain evidence="3 4">CBS 101986</strain>
    </source>
</reference>
<dbReference type="InterPro" id="IPR029058">
    <property type="entry name" value="AB_hydrolase_fold"/>
</dbReference>
<evidence type="ECO:0000256" key="1">
    <source>
        <dbReference type="ARBA" id="ARBA00022801"/>
    </source>
</evidence>
<dbReference type="AlphaFoldDB" id="A0A8H5BIV6"/>
<evidence type="ECO:0000259" key="2">
    <source>
        <dbReference type="Pfam" id="PF07859"/>
    </source>
</evidence>
<dbReference type="GO" id="GO:0016787">
    <property type="term" value="F:hydrolase activity"/>
    <property type="evidence" value="ECO:0007669"/>
    <property type="project" value="UniProtKB-KW"/>
</dbReference>
<name>A0A8H5BIV6_9AGAR</name>
<proteinExistence type="predicted"/>
<dbReference type="EMBL" id="JAACJJ010000016">
    <property type="protein sequence ID" value="KAF5324077.1"/>
    <property type="molecule type" value="Genomic_DNA"/>
</dbReference>
<evidence type="ECO:0000313" key="3">
    <source>
        <dbReference type="EMBL" id="KAF5324077.1"/>
    </source>
</evidence>
<comment type="caution">
    <text evidence="3">The sequence shown here is derived from an EMBL/GenBank/DDBJ whole genome shotgun (WGS) entry which is preliminary data.</text>
</comment>
<dbReference type="OrthoDB" id="408631at2759"/>
<dbReference type="PANTHER" id="PTHR48081:SF3">
    <property type="entry name" value="ALPHA_BETA HYDROLASE FOLD-3 DOMAIN-CONTAINING PROTEIN"/>
    <property type="match status" value="1"/>
</dbReference>
<sequence length="315" mass="34889">MNVQLHPTSVPPLELAFKRVDGQDIFMDVYIPPSATKEKPAPVLLWWHGGGLLQGTRKAVAPHMLSAPERHNICIISADYRLAPQTRMPGILADTSDALAFISSQAFADATHNKVDSARVVLSGSSAGGWIALLVGTGIGFEACGLKKPLPVKGMAPIYPITDLQDRFWKEKQRPTVTYMDRIIEREEVEEFLDPNGEKISASRADGKRSMFYHYMVQEGILSSLLLEGTGIAEEAFSVAPELRTGKYQPPPAYIITGNQDGKVPHRQSLDVLSALEAMSASVEYHELQVDHGFDKEPLYRMDSLYKYFNRVCAE</sequence>